<feature type="domain" description="DUF7343" evidence="3">
    <location>
        <begin position="100"/>
        <end position="158"/>
    </location>
</feature>
<dbReference type="InterPro" id="IPR036388">
    <property type="entry name" value="WH-like_DNA-bd_sf"/>
</dbReference>
<dbReference type="InterPro" id="IPR055767">
    <property type="entry name" value="DUF7343"/>
</dbReference>
<dbReference type="Gene3D" id="1.10.10.10">
    <property type="entry name" value="Winged helix-like DNA-binding domain superfamily/Winged helix DNA-binding domain"/>
    <property type="match status" value="1"/>
</dbReference>
<name>L9XP09_9EURY</name>
<dbReference type="EMBL" id="AOID01000063">
    <property type="protein sequence ID" value="ELY63151.1"/>
    <property type="molecule type" value="Genomic_DNA"/>
</dbReference>
<proteinExistence type="predicted"/>
<dbReference type="CDD" id="cd00090">
    <property type="entry name" value="HTH_ARSR"/>
    <property type="match status" value="1"/>
</dbReference>
<feature type="region of interest" description="Disordered" evidence="1">
    <location>
        <begin position="50"/>
        <end position="89"/>
    </location>
</feature>
<evidence type="ECO:0000313" key="4">
    <source>
        <dbReference type="EMBL" id="ELY63151.1"/>
    </source>
</evidence>
<dbReference type="STRING" id="1227496.C489_20096"/>
<dbReference type="Proteomes" id="UP000011632">
    <property type="component" value="Unassembled WGS sequence"/>
</dbReference>
<keyword evidence="5" id="KW-1185">Reference proteome</keyword>
<sequence>MVSSGENGAQATSVGEYFTYREVAVVVVAAFVCGASGTYLVVHDQTHVLASPDRTPTGARTQPRLETNGGTTLSERPQSPGEQPVPDEKRWEETLEKLSNNQETIYAALVEAGGELAQQDLVEETDLSKATVSRTLDKLEYRELVERQRNGMGNTIRLQ</sequence>
<evidence type="ECO:0000259" key="3">
    <source>
        <dbReference type="Pfam" id="PF24034"/>
    </source>
</evidence>
<evidence type="ECO:0000256" key="1">
    <source>
        <dbReference type="SAM" id="MobiDB-lite"/>
    </source>
</evidence>
<feature type="compositionally biased region" description="Polar residues" evidence="1">
    <location>
        <begin position="58"/>
        <end position="81"/>
    </location>
</feature>
<keyword evidence="2" id="KW-1133">Transmembrane helix</keyword>
<comment type="caution">
    <text evidence="4">The sequence shown here is derived from an EMBL/GenBank/DDBJ whole genome shotgun (WGS) entry which is preliminary data.</text>
</comment>
<dbReference type="Pfam" id="PF24034">
    <property type="entry name" value="DUF7343"/>
    <property type="match status" value="1"/>
</dbReference>
<keyword evidence="2" id="KW-0472">Membrane</keyword>
<accession>L9XP09</accession>
<reference evidence="4 5" key="1">
    <citation type="journal article" date="2014" name="PLoS Genet.">
        <title>Phylogenetically driven sequencing of extremely halophilic archaea reveals strategies for static and dynamic osmo-response.</title>
        <authorList>
            <person name="Becker E.A."/>
            <person name="Seitzer P.M."/>
            <person name="Tritt A."/>
            <person name="Larsen D."/>
            <person name="Krusor M."/>
            <person name="Yao A.I."/>
            <person name="Wu D."/>
            <person name="Madern D."/>
            <person name="Eisen J.A."/>
            <person name="Darling A.E."/>
            <person name="Facciotti M.T."/>
        </authorList>
    </citation>
    <scope>NUCLEOTIDE SEQUENCE [LARGE SCALE GENOMIC DNA]</scope>
    <source>
        <strain evidence="4 5">JCM 10478</strain>
    </source>
</reference>
<keyword evidence="2" id="KW-0812">Transmembrane</keyword>
<evidence type="ECO:0000256" key="2">
    <source>
        <dbReference type="SAM" id="Phobius"/>
    </source>
</evidence>
<feature type="transmembrane region" description="Helical" evidence="2">
    <location>
        <begin position="23"/>
        <end position="42"/>
    </location>
</feature>
<dbReference type="InterPro" id="IPR011991">
    <property type="entry name" value="ArsR-like_HTH"/>
</dbReference>
<dbReference type="SUPFAM" id="SSF46785">
    <property type="entry name" value="Winged helix' DNA-binding domain"/>
    <property type="match status" value="1"/>
</dbReference>
<protein>
    <submittedName>
        <fullName evidence="4">MarR family transcriptional regulator</fullName>
    </submittedName>
</protein>
<evidence type="ECO:0000313" key="5">
    <source>
        <dbReference type="Proteomes" id="UP000011632"/>
    </source>
</evidence>
<dbReference type="AlphaFoldDB" id="L9XP09"/>
<dbReference type="InterPro" id="IPR036390">
    <property type="entry name" value="WH_DNA-bd_sf"/>
</dbReference>
<organism evidence="4 5">
    <name type="scientific">Natrinema versiforme JCM 10478</name>
    <dbReference type="NCBI Taxonomy" id="1227496"/>
    <lineage>
        <taxon>Archaea</taxon>
        <taxon>Methanobacteriati</taxon>
        <taxon>Methanobacteriota</taxon>
        <taxon>Stenosarchaea group</taxon>
        <taxon>Halobacteria</taxon>
        <taxon>Halobacteriales</taxon>
        <taxon>Natrialbaceae</taxon>
        <taxon>Natrinema</taxon>
    </lineage>
</organism>
<dbReference type="PATRIC" id="fig|1227496.3.peg.4024"/>
<gene>
    <name evidence="4" type="ORF">C489_20096</name>
</gene>